<comment type="caution">
    <text evidence="2">The sequence shown here is derived from an EMBL/GenBank/DDBJ whole genome shotgun (WGS) entry which is preliminary data.</text>
</comment>
<dbReference type="OrthoDB" id="4571656at2"/>
<gene>
    <name evidence="2" type="ORF">F3087_23210</name>
</gene>
<reference evidence="2 3" key="1">
    <citation type="submission" date="2019-09" db="EMBL/GenBank/DDBJ databases">
        <authorList>
            <person name="Wang X."/>
        </authorList>
    </citation>
    <scope>NUCLEOTIDE SEQUENCE [LARGE SCALE GENOMIC DNA]</scope>
    <source>
        <strain evidence="2 3">CICC 11023</strain>
    </source>
</reference>
<dbReference type="RefSeq" id="WP_150404149.1">
    <property type="nucleotide sequence ID" value="NZ_VXLC01000012.1"/>
</dbReference>
<organism evidence="2 3">
    <name type="scientific">Nocardia colli</name>
    <dbReference type="NCBI Taxonomy" id="2545717"/>
    <lineage>
        <taxon>Bacteria</taxon>
        <taxon>Bacillati</taxon>
        <taxon>Actinomycetota</taxon>
        <taxon>Actinomycetes</taxon>
        <taxon>Mycobacteriales</taxon>
        <taxon>Nocardiaceae</taxon>
        <taxon>Nocardia</taxon>
    </lineage>
</organism>
<dbReference type="Proteomes" id="UP000323876">
    <property type="component" value="Unassembled WGS sequence"/>
</dbReference>
<dbReference type="AlphaFoldDB" id="A0A5N0EAE1"/>
<sequence length="465" mass="45485">MTIPGAIPPPGAEPLDPTVLDLLRGSALAPMLDQPVNDILHSMGLPNMPEMPSFIHMPEMPPLPPLDLTALMRPLTDLASAFGSGKLGAPPAPAPAPANADGTQNAAAPAPPVDPTQLLSGISTVMQTVMQIGTSAIQTAMSVWQGMAAMEAAKKAGEASTDAGKLEAQSTQEKAVLTNAAGSVFTGAGLMSAVVAKFSTTLALAPLYAATPAGQVFLAASAVEAMAEALGITVKTKGELLGHSASMTTTGTKVPITNAPKGVAGAGGADQLSQLMSMVTPLISTATTAAQSLGQLAQASSALSAPKPVADSKTHTGEGLSDEEKAKAAAHAANGGIGSGPGAFGPGPGVAATNAPLNPWQGTRVASGSMGSLTGLSGVGSSPATTAAMSTGGTGAGGMGMPMSGAAGAAGLARDGASSTDSLRGQMVTSQHGDEVVGRIDGVSLPVVGATDTTSEPPPDKELTL</sequence>
<feature type="compositionally biased region" description="Basic and acidic residues" evidence="1">
    <location>
        <begin position="310"/>
        <end position="327"/>
    </location>
</feature>
<name>A0A5N0EAE1_9NOCA</name>
<feature type="compositionally biased region" description="Gly residues" evidence="1">
    <location>
        <begin position="335"/>
        <end position="348"/>
    </location>
</feature>
<feature type="region of interest" description="Disordered" evidence="1">
    <location>
        <begin position="408"/>
        <end position="465"/>
    </location>
</feature>
<protein>
    <submittedName>
        <fullName evidence="2">Uncharacterized protein</fullName>
    </submittedName>
</protein>
<feature type="region of interest" description="Disordered" evidence="1">
    <location>
        <begin position="302"/>
        <end position="356"/>
    </location>
</feature>
<accession>A0A5N0EAE1</accession>
<evidence type="ECO:0000313" key="2">
    <source>
        <dbReference type="EMBL" id="KAA8886398.1"/>
    </source>
</evidence>
<keyword evidence="3" id="KW-1185">Reference proteome</keyword>
<proteinExistence type="predicted"/>
<feature type="region of interest" description="Disordered" evidence="1">
    <location>
        <begin position="84"/>
        <end position="114"/>
    </location>
</feature>
<evidence type="ECO:0000256" key="1">
    <source>
        <dbReference type="SAM" id="MobiDB-lite"/>
    </source>
</evidence>
<dbReference type="EMBL" id="VXLC01000012">
    <property type="protein sequence ID" value="KAA8886398.1"/>
    <property type="molecule type" value="Genomic_DNA"/>
</dbReference>
<evidence type="ECO:0000313" key="3">
    <source>
        <dbReference type="Proteomes" id="UP000323876"/>
    </source>
</evidence>
<feature type="compositionally biased region" description="Polar residues" evidence="1">
    <location>
        <begin position="417"/>
        <end position="431"/>
    </location>
</feature>